<keyword evidence="8" id="KW-1185">Reference proteome</keyword>
<evidence type="ECO:0000256" key="1">
    <source>
        <dbReference type="ARBA" id="ARBA00004245"/>
    </source>
</evidence>
<proteinExistence type="predicted"/>
<feature type="region of interest" description="Disordered" evidence="5">
    <location>
        <begin position="251"/>
        <end position="288"/>
    </location>
</feature>
<feature type="region of interest" description="Disordered" evidence="5">
    <location>
        <begin position="974"/>
        <end position="994"/>
    </location>
</feature>
<feature type="domain" description="GAR" evidence="6">
    <location>
        <begin position="870"/>
        <end position="942"/>
    </location>
</feature>
<comment type="caution">
    <text evidence="7">The sequence shown here is derived from an EMBL/GenBank/DDBJ whole genome shotgun (WGS) entry which is preliminary data.</text>
</comment>
<gene>
    <name evidence="7" type="ORF">ECRASSUSDP1_LOCUS21509</name>
</gene>
<feature type="region of interest" description="Disordered" evidence="5">
    <location>
        <begin position="151"/>
        <end position="182"/>
    </location>
</feature>
<feature type="compositionally biased region" description="Acidic residues" evidence="5">
    <location>
        <begin position="162"/>
        <end position="182"/>
    </location>
</feature>
<reference evidence="7" key="1">
    <citation type="submission" date="2023-07" db="EMBL/GenBank/DDBJ databases">
        <authorList>
            <consortium name="AG Swart"/>
            <person name="Singh M."/>
            <person name="Singh A."/>
            <person name="Seah K."/>
            <person name="Emmerich C."/>
        </authorList>
    </citation>
    <scope>NUCLEOTIDE SEQUENCE</scope>
    <source>
        <strain evidence="7">DP1</strain>
    </source>
</reference>
<evidence type="ECO:0000313" key="7">
    <source>
        <dbReference type="EMBL" id="CAI2380082.1"/>
    </source>
</evidence>
<dbReference type="SUPFAM" id="SSF143575">
    <property type="entry name" value="GAS2 domain-like"/>
    <property type="match status" value="1"/>
</dbReference>
<evidence type="ECO:0000259" key="6">
    <source>
        <dbReference type="PROSITE" id="PS51460"/>
    </source>
</evidence>
<dbReference type="EMBL" id="CAMPGE010021994">
    <property type="protein sequence ID" value="CAI2380082.1"/>
    <property type="molecule type" value="Genomic_DNA"/>
</dbReference>
<keyword evidence="4" id="KW-0175">Coiled coil</keyword>
<dbReference type="Proteomes" id="UP001295684">
    <property type="component" value="Unassembled WGS sequence"/>
</dbReference>
<dbReference type="InterPro" id="IPR036534">
    <property type="entry name" value="GAR_dom_sf"/>
</dbReference>
<feature type="region of interest" description="Disordered" evidence="5">
    <location>
        <begin position="201"/>
        <end position="222"/>
    </location>
</feature>
<dbReference type="GO" id="GO:0008017">
    <property type="term" value="F:microtubule binding"/>
    <property type="evidence" value="ECO:0007669"/>
    <property type="project" value="InterPro"/>
</dbReference>
<accession>A0AAD1XW77</accession>
<feature type="compositionally biased region" description="Basic and acidic residues" evidence="5">
    <location>
        <begin position="251"/>
        <end position="271"/>
    </location>
</feature>
<feature type="coiled-coil region" evidence="4">
    <location>
        <begin position="683"/>
        <end position="862"/>
    </location>
</feature>
<comment type="subcellular location">
    <subcellularLocation>
        <location evidence="1">Cytoplasm</location>
        <location evidence="1">Cytoskeleton</location>
    </subcellularLocation>
</comment>
<protein>
    <recommendedName>
        <fullName evidence="6">GAR domain-containing protein</fullName>
    </recommendedName>
</protein>
<keyword evidence="2" id="KW-0963">Cytoplasm</keyword>
<dbReference type="GO" id="GO:0005856">
    <property type="term" value="C:cytoskeleton"/>
    <property type="evidence" value="ECO:0007669"/>
    <property type="project" value="UniProtKB-SubCell"/>
</dbReference>
<dbReference type="Pfam" id="PF02187">
    <property type="entry name" value="GAS2"/>
    <property type="match status" value="1"/>
</dbReference>
<dbReference type="Gene3D" id="3.30.920.20">
    <property type="entry name" value="Gas2-like domain"/>
    <property type="match status" value="1"/>
</dbReference>
<feature type="compositionally biased region" description="Low complexity" evidence="5">
    <location>
        <begin position="205"/>
        <end position="214"/>
    </location>
</feature>
<organism evidence="7 8">
    <name type="scientific">Euplotes crassus</name>
    <dbReference type="NCBI Taxonomy" id="5936"/>
    <lineage>
        <taxon>Eukaryota</taxon>
        <taxon>Sar</taxon>
        <taxon>Alveolata</taxon>
        <taxon>Ciliophora</taxon>
        <taxon>Intramacronucleata</taxon>
        <taxon>Spirotrichea</taxon>
        <taxon>Hypotrichia</taxon>
        <taxon>Euplotida</taxon>
        <taxon>Euplotidae</taxon>
        <taxon>Moneuplotes</taxon>
    </lineage>
</organism>
<evidence type="ECO:0000256" key="5">
    <source>
        <dbReference type="SAM" id="MobiDB-lite"/>
    </source>
</evidence>
<feature type="coiled-coil region" evidence="4">
    <location>
        <begin position="335"/>
        <end position="362"/>
    </location>
</feature>
<dbReference type="InterPro" id="IPR003108">
    <property type="entry name" value="GAR_dom"/>
</dbReference>
<dbReference type="PROSITE" id="PS51460">
    <property type="entry name" value="GAR"/>
    <property type="match status" value="1"/>
</dbReference>
<evidence type="ECO:0000256" key="2">
    <source>
        <dbReference type="ARBA" id="ARBA00022490"/>
    </source>
</evidence>
<feature type="coiled-coil region" evidence="4">
    <location>
        <begin position="582"/>
        <end position="616"/>
    </location>
</feature>
<sequence length="994" mass="116873">MDHYKKFRFSLIGLELPKKVDKSQIIFDFYNGEKHLKSYYMREGKVNYDLEYSPDLQYIKVVTRTVNEGEVIGTILLTLSFIAEWDLEGKNEQWLPLSNEGNSDFYAQDFNAYKMNPPCLMIRFQRIYTPPPSPERVVHDDLSIEKDYVREPYGYDDQPMQEPDDYDYDEPEPVEDEPEEYFQEPQDYAPESQDYVPASQEYVQEPQESIPVVESEPEETKQPDFDIQKPIIPYEPEKVIQEPVIVREPEPVKKSPRRVEKPIVEEKKETPPRPPPKKASLRRKDVNSNLPLQVAHQRAVIKKEYNTRSELSRYDKVFLSDAYVYSSNYYIPEDRDHLRRKLDNLVEDVQEKHEEILQENEECFRLLDWINQMNKQPLAYESVDQEGISHSQRVLSEIKELKGDNNSLTGQLDNSKIALEKARELNKDLRVKLEGFSHGNYGDFALPKDSELQRLKAQNKDNEKEIDILNQKANKKITDYLSSLEDPAEIERLAKSFQGMTDQYRDSINKINDDKDALVGQLGEASDEYAELVKNNYRQQKKKMEMQNEIETLQNLIANNCQLKDDTEKLDGEYTRIMGDKNKGIGAKIRNKDEEFNRLEREYDQLKTEYENNMEKADEIGKSFNQNEQGEQYEQLVGMLERLEESHEQRVEAGIDKDDPRLLNKKNEETLIQIEESLGMHTQTEGDRQIEDLLRQIQKAENDIIDLNDLKNRAEKTKKYREKKGILCDGLKNDIEELKKKIANLRAEIDSMLSNSNTFESDKAKREQRISDQEAILKQLEIEIRLLKQKLKELEGLSIEGFTDAEILDLREILDKINKDLEALKRRQRKQDEQYAVRKSELLEKERYIEELKKQLSEYTVTEVTEEYENINIDIVDDIDRMMLDFVKKYNCHVPITRMGGGYYLFGTRKIYAKILNGKLVIRVGGGYMIITEFLDQYSEVELKKIERLMEKEGVEKYEDLKIVKKHLEPLWEEKNRSMKNRKSPGSSSRRKGK</sequence>
<feature type="coiled-coil region" evidence="4">
    <location>
        <begin position="405"/>
        <end position="472"/>
    </location>
</feature>
<dbReference type="AlphaFoldDB" id="A0AAD1XW77"/>
<evidence type="ECO:0000256" key="4">
    <source>
        <dbReference type="SAM" id="Coils"/>
    </source>
</evidence>
<evidence type="ECO:0000256" key="3">
    <source>
        <dbReference type="ARBA" id="ARBA00023212"/>
    </source>
</evidence>
<feature type="compositionally biased region" description="Basic residues" evidence="5">
    <location>
        <begin position="978"/>
        <end position="994"/>
    </location>
</feature>
<evidence type="ECO:0000313" key="8">
    <source>
        <dbReference type="Proteomes" id="UP001295684"/>
    </source>
</evidence>
<name>A0AAD1XW77_EUPCR</name>
<keyword evidence="3" id="KW-0206">Cytoskeleton</keyword>